<gene>
    <name evidence="1" type="ORF">LCGC14_1701940</name>
</gene>
<accession>A0A0F9KHQ3</accession>
<comment type="caution">
    <text evidence="1">The sequence shown here is derived from an EMBL/GenBank/DDBJ whole genome shotgun (WGS) entry which is preliminary data.</text>
</comment>
<dbReference type="EMBL" id="LAZR01015050">
    <property type="protein sequence ID" value="KKM14855.1"/>
    <property type="molecule type" value="Genomic_DNA"/>
</dbReference>
<dbReference type="AlphaFoldDB" id="A0A0F9KHQ3"/>
<sequence length="181" mass="20414">MGFLTEYLQNNRLDPVSSKVSKNLEALEAKLQEQSKTGEFDKAIQKYGPEILALVQRASKAFAKMSFSLSKLKVIAQLGTEVYQLVDKIQDIIITENMTEEEKEAAKVAFGTDLIYFIYLTINPLKGKFTWLPFKKSIEKKVVLWLAEMGMESAMKLFDSIGSKVVESMSVKDQAIAFKVL</sequence>
<proteinExistence type="predicted"/>
<evidence type="ECO:0000313" key="1">
    <source>
        <dbReference type="EMBL" id="KKM14855.1"/>
    </source>
</evidence>
<organism evidence="1">
    <name type="scientific">marine sediment metagenome</name>
    <dbReference type="NCBI Taxonomy" id="412755"/>
    <lineage>
        <taxon>unclassified sequences</taxon>
        <taxon>metagenomes</taxon>
        <taxon>ecological metagenomes</taxon>
    </lineage>
</organism>
<protein>
    <submittedName>
        <fullName evidence="1">Uncharacterized protein</fullName>
    </submittedName>
</protein>
<reference evidence="1" key="1">
    <citation type="journal article" date="2015" name="Nature">
        <title>Complex archaea that bridge the gap between prokaryotes and eukaryotes.</title>
        <authorList>
            <person name="Spang A."/>
            <person name="Saw J.H."/>
            <person name="Jorgensen S.L."/>
            <person name="Zaremba-Niedzwiedzka K."/>
            <person name="Martijn J."/>
            <person name="Lind A.E."/>
            <person name="van Eijk R."/>
            <person name="Schleper C."/>
            <person name="Guy L."/>
            <person name="Ettema T.J."/>
        </authorList>
    </citation>
    <scope>NUCLEOTIDE SEQUENCE</scope>
</reference>
<name>A0A0F9KHQ3_9ZZZZ</name>